<reference evidence="4" key="1">
    <citation type="journal article" date="2015" name="MBio">
        <title>Genome-Resolved Metagenomic Analysis Reveals Roles for Candidate Phyla and Other Microbial Community Members in Biogeochemical Transformations in Oil Reservoirs.</title>
        <authorList>
            <person name="Hu P."/>
            <person name="Tom L."/>
            <person name="Singh A."/>
            <person name="Thomas B.C."/>
            <person name="Baker B.J."/>
            <person name="Piceno Y.M."/>
            <person name="Andersen G.L."/>
            <person name="Banfield J.F."/>
        </authorList>
    </citation>
    <scope>NUCLEOTIDE SEQUENCE [LARGE SCALE GENOMIC DNA]</scope>
</reference>
<keyword evidence="2 3" id="KW-0812">Transmembrane</keyword>
<keyword evidence="2" id="KW-0472">Membrane</keyword>
<dbReference type="InterPro" id="IPR014717">
    <property type="entry name" value="Transl_elong_EF1B/ribsomal_bS6"/>
</dbReference>
<dbReference type="EMBL" id="LGGI01000037">
    <property type="protein sequence ID" value="KUK67141.1"/>
    <property type="molecule type" value="Genomic_DNA"/>
</dbReference>
<evidence type="ECO:0000313" key="3">
    <source>
        <dbReference type="EMBL" id="KUK67141.1"/>
    </source>
</evidence>
<comment type="caution">
    <text evidence="3">The sequence shown here is derived from an EMBL/GenBank/DDBJ whole genome shotgun (WGS) entry which is preliminary data.</text>
</comment>
<sequence>MEERKINTAEYVKTIKESSEKKQSYVFFGFSILVVIVLIVFAIRPTVTTITRINKEIEEKERVNALLENKITTLNELDKQYAPNKEAFDDLEMIFPPGDNFSLLLANIELVTTRNGHKLSSVSFDRYNGRNYDITTKALEPYTMAFSARGREENILKFLSELEDLPMYPVIESFSYSTKTGDDGTNAFTVSLRIYHVNNVNFYK</sequence>
<evidence type="ECO:0000256" key="1">
    <source>
        <dbReference type="SAM" id="Coils"/>
    </source>
</evidence>
<evidence type="ECO:0000256" key="2">
    <source>
        <dbReference type="SAM" id="Phobius"/>
    </source>
</evidence>
<name>A0A101GYP8_9BACT</name>
<gene>
    <name evidence="3" type="ORF">XD87_0305</name>
</gene>
<dbReference type="Gene3D" id="3.30.70.60">
    <property type="match status" value="1"/>
</dbReference>
<feature type="transmembrane region" description="Helical" evidence="2">
    <location>
        <begin position="25"/>
        <end position="43"/>
    </location>
</feature>
<protein>
    <submittedName>
        <fullName evidence="3">Transmembrane(S)protein</fullName>
    </submittedName>
</protein>
<dbReference type="AlphaFoldDB" id="A0A101GYP8"/>
<dbReference type="Proteomes" id="UP000053469">
    <property type="component" value="Unassembled WGS sequence"/>
</dbReference>
<evidence type="ECO:0000313" key="4">
    <source>
        <dbReference type="Proteomes" id="UP000053469"/>
    </source>
</evidence>
<proteinExistence type="predicted"/>
<accession>A0A101GYP8</accession>
<keyword evidence="1" id="KW-0175">Coiled coil</keyword>
<organism evidence="3 4">
    <name type="scientific">candidate division WS6 bacterium 36_33</name>
    <dbReference type="NCBI Taxonomy" id="1641388"/>
    <lineage>
        <taxon>Bacteria</taxon>
        <taxon>Candidatus Dojkabacteria</taxon>
    </lineage>
</organism>
<feature type="coiled-coil region" evidence="1">
    <location>
        <begin position="50"/>
        <end position="80"/>
    </location>
</feature>
<keyword evidence="2" id="KW-1133">Transmembrane helix</keyword>